<organism evidence="2 3">
    <name type="scientific">Kingdonia uniflora</name>
    <dbReference type="NCBI Taxonomy" id="39325"/>
    <lineage>
        <taxon>Eukaryota</taxon>
        <taxon>Viridiplantae</taxon>
        <taxon>Streptophyta</taxon>
        <taxon>Embryophyta</taxon>
        <taxon>Tracheophyta</taxon>
        <taxon>Spermatophyta</taxon>
        <taxon>Magnoliopsida</taxon>
        <taxon>Ranunculales</taxon>
        <taxon>Circaeasteraceae</taxon>
        <taxon>Kingdonia</taxon>
    </lineage>
</organism>
<comment type="caution">
    <text evidence="2">The sequence shown here is derived from an EMBL/GenBank/DDBJ whole genome shotgun (WGS) entry which is preliminary data.</text>
</comment>
<dbReference type="Gene3D" id="3.30.420.10">
    <property type="entry name" value="Ribonuclease H-like superfamily/Ribonuclease H"/>
    <property type="match status" value="1"/>
</dbReference>
<evidence type="ECO:0000313" key="3">
    <source>
        <dbReference type="Proteomes" id="UP000541444"/>
    </source>
</evidence>
<dbReference type="InterPro" id="IPR012337">
    <property type="entry name" value="RNaseH-like_sf"/>
</dbReference>
<dbReference type="InterPro" id="IPR053151">
    <property type="entry name" value="RNase_H-like"/>
</dbReference>
<dbReference type="GO" id="GO:0004523">
    <property type="term" value="F:RNA-DNA hybrid ribonuclease activity"/>
    <property type="evidence" value="ECO:0007669"/>
    <property type="project" value="InterPro"/>
</dbReference>
<evidence type="ECO:0000313" key="2">
    <source>
        <dbReference type="EMBL" id="KAF6142291.1"/>
    </source>
</evidence>
<protein>
    <recommendedName>
        <fullName evidence="1">RNase H type-1 domain-containing protein</fullName>
    </recommendedName>
</protein>
<dbReference type="PANTHER" id="PTHR47723">
    <property type="entry name" value="OS05G0353850 PROTEIN"/>
    <property type="match status" value="1"/>
</dbReference>
<dbReference type="InterPro" id="IPR044730">
    <property type="entry name" value="RNase_H-like_dom_plant"/>
</dbReference>
<sequence>MDSVEARYKQMIILNVDGCCSQDRNALGGIFRLPNGIPIVAFNKPVLEDVGIGCVETKAICEGFKVAYRLGFKSFCVQADSEFAIKVLNGDYKQPWSCITDLRNVKNVISRMDDCLIMNKKREGNKPADYITSEMDIQEDYVF</sequence>
<dbReference type="InterPro" id="IPR002156">
    <property type="entry name" value="RNaseH_domain"/>
</dbReference>
<feature type="non-terminal residue" evidence="2">
    <location>
        <position position="143"/>
    </location>
</feature>
<dbReference type="OrthoDB" id="1752172at2759"/>
<dbReference type="AlphaFoldDB" id="A0A7J7LHZ5"/>
<dbReference type="GO" id="GO:0003676">
    <property type="term" value="F:nucleic acid binding"/>
    <property type="evidence" value="ECO:0007669"/>
    <property type="project" value="InterPro"/>
</dbReference>
<dbReference type="Proteomes" id="UP000541444">
    <property type="component" value="Unassembled WGS sequence"/>
</dbReference>
<dbReference type="EMBL" id="JACGCM010002266">
    <property type="protein sequence ID" value="KAF6142291.1"/>
    <property type="molecule type" value="Genomic_DNA"/>
</dbReference>
<reference evidence="2 3" key="1">
    <citation type="journal article" date="2020" name="IScience">
        <title>Genome Sequencing of the Endangered Kingdonia uniflora (Circaeasteraceae, Ranunculales) Reveals Potential Mechanisms of Evolutionary Specialization.</title>
        <authorList>
            <person name="Sun Y."/>
            <person name="Deng T."/>
            <person name="Zhang A."/>
            <person name="Moore M.J."/>
            <person name="Landis J.B."/>
            <person name="Lin N."/>
            <person name="Zhang H."/>
            <person name="Zhang X."/>
            <person name="Huang J."/>
            <person name="Zhang X."/>
            <person name="Sun H."/>
            <person name="Wang H."/>
        </authorList>
    </citation>
    <scope>NUCLEOTIDE SEQUENCE [LARGE SCALE GENOMIC DNA]</scope>
    <source>
        <strain evidence="2">TB1705</strain>
        <tissue evidence="2">Leaf</tissue>
    </source>
</reference>
<accession>A0A7J7LHZ5</accession>
<dbReference type="InterPro" id="IPR036397">
    <property type="entry name" value="RNaseH_sf"/>
</dbReference>
<dbReference type="SUPFAM" id="SSF53098">
    <property type="entry name" value="Ribonuclease H-like"/>
    <property type="match status" value="1"/>
</dbReference>
<evidence type="ECO:0000259" key="1">
    <source>
        <dbReference type="Pfam" id="PF13456"/>
    </source>
</evidence>
<dbReference type="CDD" id="cd06222">
    <property type="entry name" value="RNase_H_like"/>
    <property type="match status" value="1"/>
</dbReference>
<dbReference type="PANTHER" id="PTHR47723:SF19">
    <property type="entry name" value="POLYNUCLEOTIDYL TRANSFERASE, RIBONUCLEASE H-LIKE SUPERFAMILY PROTEIN"/>
    <property type="match status" value="1"/>
</dbReference>
<name>A0A7J7LHZ5_9MAGN</name>
<dbReference type="Pfam" id="PF13456">
    <property type="entry name" value="RVT_3"/>
    <property type="match status" value="1"/>
</dbReference>
<keyword evidence="3" id="KW-1185">Reference proteome</keyword>
<gene>
    <name evidence="2" type="ORF">GIB67_039998</name>
</gene>
<proteinExistence type="predicted"/>
<feature type="domain" description="RNase H type-1" evidence="1">
    <location>
        <begin position="15"/>
        <end position="131"/>
    </location>
</feature>